<evidence type="ECO:0000256" key="2">
    <source>
        <dbReference type="ARBA" id="ARBA00022490"/>
    </source>
</evidence>
<dbReference type="SUPFAM" id="SSF50978">
    <property type="entry name" value="WD40 repeat-like"/>
    <property type="match status" value="1"/>
</dbReference>
<dbReference type="InterPro" id="IPR001680">
    <property type="entry name" value="WD40_rpt"/>
</dbReference>
<dbReference type="CTD" id="39997"/>
<dbReference type="InterPro" id="IPR036322">
    <property type="entry name" value="WD40_repeat_dom_sf"/>
</dbReference>
<dbReference type="KEGG" id="dqu:106748076"/>
<comment type="function">
    <text evidence="6">Key assembly factor specifically required for the stability of axonemal dynein heavy chains in cytoplasm.</text>
</comment>
<dbReference type="AlphaFoldDB" id="A0A6P3XUD0"/>
<dbReference type="PROSITE" id="PS50082">
    <property type="entry name" value="WD_REPEATS_2"/>
    <property type="match status" value="1"/>
</dbReference>
<evidence type="ECO:0000256" key="5">
    <source>
        <dbReference type="ARBA" id="ARBA00022737"/>
    </source>
</evidence>
<keyword evidence="3 9" id="KW-0853">WD repeat</keyword>
<dbReference type="SMART" id="SM00320">
    <property type="entry name" value="WD40"/>
    <property type="match status" value="5"/>
</dbReference>
<evidence type="ECO:0000313" key="10">
    <source>
        <dbReference type="Proteomes" id="UP000515204"/>
    </source>
</evidence>
<dbReference type="GeneID" id="106748076"/>
<evidence type="ECO:0000256" key="1">
    <source>
        <dbReference type="ARBA" id="ARBA00004496"/>
    </source>
</evidence>
<proteinExistence type="predicted"/>
<organism evidence="10 11">
    <name type="scientific">Dinoponera quadriceps</name>
    <name type="common">South American ant</name>
    <dbReference type="NCBI Taxonomy" id="609295"/>
    <lineage>
        <taxon>Eukaryota</taxon>
        <taxon>Metazoa</taxon>
        <taxon>Ecdysozoa</taxon>
        <taxon>Arthropoda</taxon>
        <taxon>Hexapoda</taxon>
        <taxon>Insecta</taxon>
        <taxon>Pterygota</taxon>
        <taxon>Neoptera</taxon>
        <taxon>Endopterygota</taxon>
        <taxon>Hymenoptera</taxon>
        <taxon>Apocrita</taxon>
        <taxon>Aculeata</taxon>
        <taxon>Formicoidea</taxon>
        <taxon>Formicidae</taxon>
        <taxon>Ponerinae</taxon>
        <taxon>Ponerini</taxon>
        <taxon>Dinoponera</taxon>
    </lineage>
</organism>
<evidence type="ECO:0000256" key="3">
    <source>
        <dbReference type="ARBA" id="ARBA00022574"/>
    </source>
</evidence>
<dbReference type="RefSeq" id="XP_014481762.1">
    <property type="nucleotide sequence ID" value="XM_014626276.1"/>
</dbReference>
<dbReference type="InterPro" id="IPR015943">
    <property type="entry name" value="WD40/YVTN_repeat-like_dom_sf"/>
</dbReference>
<evidence type="ECO:0000256" key="7">
    <source>
        <dbReference type="ARBA" id="ARBA00039643"/>
    </source>
</evidence>
<keyword evidence="2" id="KW-0963">Cytoplasm</keyword>
<sequence>MDKLSKPQIVCHIENSLDYSLFDVKWIPCSAKFVVMGARPKGTGIIQIYEICTGKLKLIKDIERSNQMKCGTFKASNLGNRYLATGDFNGKLNIYNLEDPSIPVYSANAHKQIINAIDGVAGTTVGCGAPEIVTGSRDGSVKVWDPRQKDRPVAIMEPKEGEDRRDCWSVAFGNSYNSEERVVAAGYDNGDVKMFDLKTMSLRWESNLKNGVCGLEFDRSDILMNKLVATTLESKFYLFDLRTQHPEKGFAYLVKKAHKSTIWQVKHSPQNRELFITCGGSGTVCLWKYNYPEKRKTVDADGIEQGVVGDVSLLQNCTLSSQPINSLDWCPDKQGLAVCSSFDQCLRILIATKMNTY</sequence>
<keyword evidence="10" id="KW-1185">Reference proteome</keyword>
<feature type="repeat" description="WD" evidence="9">
    <location>
        <begin position="132"/>
        <end position="145"/>
    </location>
</feature>
<comment type="subcellular location">
    <subcellularLocation>
        <location evidence="1">Cytoplasm</location>
    </subcellularLocation>
</comment>
<evidence type="ECO:0000256" key="8">
    <source>
        <dbReference type="ARBA" id="ARBA00041547"/>
    </source>
</evidence>
<keyword evidence="5" id="KW-0677">Repeat</keyword>
<evidence type="ECO:0000256" key="4">
    <source>
        <dbReference type="ARBA" id="ARBA00022703"/>
    </source>
</evidence>
<protein>
    <recommendedName>
        <fullName evidence="7">Dynein axonemal assembly factor 10</fullName>
    </recommendedName>
    <alternativeName>
        <fullName evidence="8">WD repeat-containing protein 92</fullName>
    </alternativeName>
</protein>
<dbReference type="Proteomes" id="UP000515204">
    <property type="component" value="Unplaced"/>
</dbReference>
<gene>
    <name evidence="11" type="primary">LOC106748076</name>
</gene>
<dbReference type="FunFam" id="2.130.10.10:FF:000258">
    <property type="entry name" value="WD repeat-containing protein 92"/>
    <property type="match status" value="1"/>
</dbReference>
<reference evidence="11" key="1">
    <citation type="submission" date="2025-08" db="UniProtKB">
        <authorList>
            <consortium name="RefSeq"/>
        </authorList>
    </citation>
    <scope>IDENTIFICATION</scope>
</reference>
<dbReference type="Pfam" id="PF00400">
    <property type="entry name" value="WD40"/>
    <property type="match status" value="3"/>
</dbReference>
<accession>A0A6P3XUD0</accession>
<evidence type="ECO:0000313" key="11">
    <source>
        <dbReference type="RefSeq" id="XP_014481762.1"/>
    </source>
</evidence>
<dbReference type="OrthoDB" id="10248252at2759"/>
<dbReference type="GO" id="GO:0006915">
    <property type="term" value="P:apoptotic process"/>
    <property type="evidence" value="ECO:0007669"/>
    <property type="project" value="UniProtKB-KW"/>
</dbReference>
<dbReference type="GO" id="GO:0005737">
    <property type="term" value="C:cytoplasm"/>
    <property type="evidence" value="ECO:0007669"/>
    <property type="project" value="UniProtKB-SubCell"/>
</dbReference>
<evidence type="ECO:0000256" key="6">
    <source>
        <dbReference type="ARBA" id="ARBA00037430"/>
    </source>
</evidence>
<name>A0A6P3XUD0_DINQU</name>
<dbReference type="PANTHER" id="PTHR10971">
    <property type="entry name" value="MRNA EXPORT FACTOR AND BUB3"/>
    <property type="match status" value="1"/>
</dbReference>
<dbReference type="Gene3D" id="2.130.10.10">
    <property type="entry name" value="YVTN repeat-like/Quinoprotein amine dehydrogenase"/>
    <property type="match status" value="1"/>
</dbReference>
<keyword evidence="4" id="KW-0053">Apoptosis</keyword>
<evidence type="ECO:0000256" key="9">
    <source>
        <dbReference type="PROSITE-ProRule" id="PRU00221"/>
    </source>
</evidence>